<keyword evidence="13" id="KW-1185">Reference proteome</keyword>
<evidence type="ECO:0000313" key="12">
    <source>
        <dbReference type="EMBL" id="CAG5083785.1"/>
    </source>
</evidence>
<gene>
    <name evidence="12" type="ORF">OKIOD_LOCUS2018</name>
</gene>
<feature type="region of interest" description="Disordered" evidence="10">
    <location>
        <begin position="21"/>
        <end position="53"/>
    </location>
</feature>
<dbReference type="InterPro" id="IPR022652">
    <property type="entry name" value="Znf_XPA_CS"/>
</dbReference>
<evidence type="ECO:0000256" key="1">
    <source>
        <dbReference type="ARBA" id="ARBA00004123"/>
    </source>
</evidence>
<evidence type="ECO:0000313" key="13">
    <source>
        <dbReference type="Proteomes" id="UP001158576"/>
    </source>
</evidence>
<comment type="similarity">
    <text evidence="2">Belongs to the XPA family.</text>
</comment>
<evidence type="ECO:0000256" key="4">
    <source>
        <dbReference type="ARBA" id="ARBA00022763"/>
    </source>
</evidence>
<keyword evidence="6" id="KW-0862">Zinc</keyword>
<keyword evidence="3" id="KW-0479">Metal-binding</keyword>
<evidence type="ECO:0000256" key="7">
    <source>
        <dbReference type="ARBA" id="ARBA00023125"/>
    </source>
</evidence>
<dbReference type="SUPFAM" id="SSF57716">
    <property type="entry name" value="Glucocorticoid receptor-like (DNA-binding domain)"/>
    <property type="match status" value="1"/>
</dbReference>
<dbReference type="InterPro" id="IPR022656">
    <property type="entry name" value="XPA_C"/>
</dbReference>
<dbReference type="Proteomes" id="UP001158576">
    <property type="component" value="Chromosome PAR"/>
</dbReference>
<evidence type="ECO:0000259" key="11">
    <source>
        <dbReference type="Pfam" id="PF05181"/>
    </source>
</evidence>
<evidence type="ECO:0000256" key="8">
    <source>
        <dbReference type="ARBA" id="ARBA00023204"/>
    </source>
</evidence>
<keyword evidence="5" id="KW-0863">Zinc-finger</keyword>
<dbReference type="Pfam" id="PF01286">
    <property type="entry name" value="XPA_N"/>
    <property type="match status" value="1"/>
</dbReference>
<protein>
    <submittedName>
        <fullName evidence="12">Oidioi.mRNA.OKI2018_I69.PAR.g10460.t1.cds</fullName>
    </submittedName>
</protein>
<accession>A0ABN7RV08</accession>
<proteinExistence type="inferred from homology"/>
<keyword evidence="8" id="KW-0234">DNA repair</keyword>
<evidence type="ECO:0000256" key="9">
    <source>
        <dbReference type="ARBA" id="ARBA00023242"/>
    </source>
</evidence>
<reference evidence="12 13" key="1">
    <citation type="submission" date="2021-04" db="EMBL/GenBank/DDBJ databases">
        <authorList>
            <person name="Bliznina A."/>
        </authorList>
    </citation>
    <scope>NUCLEOTIDE SEQUENCE [LARGE SCALE GENOMIC DNA]</scope>
</reference>
<feature type="compositionally biased region" description="Basic and acidic residues" evidence="10">
    <location>
        <begin position="30"/>
        <end position="45"/>
    </location>
</feature>
<evidence type="ECO:0000256" key="6">
    <source>
        <dbReference type="ARBA" id="ARBA00022833"/>
    </source>
</evidence>
<dbReference type="NCBIfam" id="TIGR00598">
    <property type="entry name" value="rad14"/>
    <property type="match status" value="1"/>
</dbReference>
<name>A0ABN7RV08_OIKDI</name>
<comment type="subcellular location">
    <subcellularLocation>
        <location evidence="1">Nucleus</location>
    </subcellularLocation>
</comment>
<keyword evidence="4" id="KW-0227">DNA damage</keyword>
<dbReference type="InterPro" id="IPR000465">
    <property type="entry name" value="XPA/RAD14"/>
</dbReference>
<dbReference type="InterPro" id="IPR037129">
    <property type="entry name" value="XPA_sf"/>
</dbReference>
<evidence type="ECO:0000256" key="10">
    <source>
        <dbReference type="SAM" id="MobiDB-lite"/>
    </source>
</evidence>
<sequence length="273" mass="31787">MSVKLTAAQKAEIENKRLDALDRKRTKANQRLEKESLKSSIDKKRGGASKRPATSSEIMLINDNAENLEQYGEKYIDTGAGFLLSANQKRYKPKEAAPEEILDTDLCDDCGLPFENSYLRKHYGALVCDDCKDDEKYPLMTLSEVKTEYLLNDNMLKRDPPLRFILKKNPHNPSWGEMKLFLLPQVEARALQIHESWEKLEELKKERESKRVQRQQKLFDKKLQKLKQEVRARNYKVAASSQHEHDYSKVEHIKGDLYRKTCECGVSVEYEEF</sequence>
<evidence type="ECO:0000256" key="5">
    <source>
        <dbReference type="ARBA" id="ARBA00022771"/>
    </source>
</evidence>
<dbReference type="Pfam" id="PF05181">
    <property type="entry name" value="XPA_C"/>
    <property type="match status" value="1"/>
</dbReference>
<evidence type="ECO:0000256" key="2">
    <source>
        <dbReference type="ARBA" id="ARBA00005548"/>
    </source>
</evidence>
<dbReference type="PANTHER" id="PTHR10142">
    <property type="entry name" value="DNA REPAIR PROTEIN COMPLEMENTING XP-A CELLS"/>
    <property type="match status" value="1"/>
</dbReference>
<organism evidence="12 13">
    <name type="scientific">Oikopleura dioica</name>
    <name type="common">Tunicate</name>
    <dbReference type="NCBI Taxonomy" id="34765"/>
    <lineage>
        <taxon>Eukaryota</taxon>
        <taxon>Metazoa</taxon>
        <taxon>Chordata</taxon>
        <taxon>Tunicata</taxon>
        <taxon>Appendicularia</taxon>
        <taxon>Copelata</taxon>
        <taxon>Oikopleuridae</taxon>
        <taxon>Oikopleura</taxon>
    </lineage>
</organism>
<evidence type="ECO:0000256" key="3">
    <source>
        <dbReference type="ARBA" id="ARBA00022723"/>
    </source>
</evidence>
<dbReference type="Gene3D" id="3.90.530.10">
    <property type="entry name" value="XPA C-terminal domain"/>
    <property type="match status" value="1"/>
</dbReference>
<dbReference type="SUPFAM" id="SSF46955">
    <property type="entry name" value="Putative DNA-binding domain"/>
    <property type="match status" value="1"/>
</dbReference>
<keyword evidence="9" id="KW-0539">Nucleus</keyword>
<dbReference type="InterPro" id="IPR009061">
    <property type="entry name" value="DNA-bd_dom_put_sf"/>
</dbReference>
<dbReference type="PANTHER" id="PTHR10142:SF0">
    <property type="entry name" value="DNA REPAIR PROTEIN COMPLEMENTING XP-A CELLS"/>
    <property type="match status" value="1"/>
</dbReference>
<feature type="domain" description="XPA C-terminal" evidence="11">
    <location>
        <begin position="136"/>
        <end position="186"/>
    </location>
</feature>
<keyword evidence="7" id="KW-0238">DNA-binding</keyword>
<dbReference type="EMBL" id="OU015568">
    <property type="protein sequence ID" value="CAG5083785.1"/>
    <property type="molecule type" value="Genomic_DNA"/>
</dbReference>